<dbReference type="Proteomes" id="UP000199584">
    <property type="component" value="Unassembled WGS sequence"/>
</dbReference>
<dbReference type="PANTHER" id="PTHR11709">
    <property type="entry name" value="MULTI-COPPER OXIDASE"/>
    <property type="match status" value="1"/>
</dbReference>
<dbReference type="STRING" id="39060.SAMN05660706_1222"/>
<organism evidence="5 6">
    <name type="scientific">Desulfoscipio geothermicus DSM 3669</name>
    <dbReference type="NCBI Taxonomy" id="1121426"/>
    <lineage>
        <taxon>Bacteria</taxon>
        <taxon>Bacillati</taxon>
        <taxon>Bacillota</taxon>
        <taxon>Clostridia</taxon>
        <taxon>Eubacteriales</taxon>
        <taxon>Desulfallaceae</taxon>
        <taxon>Desulfoscipio</taxon>
    </lineage>
</organism>
<dbReference type="AlphaFoldDB" id="A0A1I6DZ89"/>
<evidence type="ECO:0000313" key="6">
    <source>
        <dbReference type="Proteomes" id="UP000199584"/>
    </source>
</evidence>
<keyword evidence="5" id="KW-0946">Virion</keyword>
<evidence type="ECO:0000259" key="4">
    <source>
        <dbReference type="Pfam" id="PF07732"/>
    </source>
</evidence>
<dbReference type="EMBL" id="FOYM01000022">
    <property type="protein sequence ID" value="SFR10850.1"/>
    <property type="molecule type" value="Genomic_DNA"/>
</dbReference>
<keyword evidence="5" id="KW-0167">Capsid protein</keyword>
<dbReference type="OrthoDB" id="9757546at2"/>
<dbReference type="GO" id="GO:0051301">
    <property type="term" value="P:cell division"/>
    <property type="evidence" value="ECO:0007669"/>
    <property type="project" value="UniProtKB-KW"/>
</dbReference>
<keyword evidence="5" id="KW-0132">Cell division</keyword>
<evidence type="ECO:0000256" key="1">
    <source>
        <dbReference type="ARBA" id="ARBA00022723"/>
    </source>
</evidence>
<dbReference type="GO" id="GO:0016491">
    <property type="term" value="F:oxidoreductase activity"/>
    <property type="evidence" value="ECO:0007669"/>
    <property type="project" value="UniProtKB-KW"/>
</dbReference>
<dbReference type="InterPro" id="IPR045087">
    <property type="entry name" value="Cu-oxidase_fam"/>
</dbReference>
<dbReference type="InterPro" id="IPR011707">
    <property type="entry name" value="Cu-oxidase-like_N"/>
</dbReference>
<dbReference type="InterPro" id="IPR008972">
    <property type="entry name" value="Cupredoxin"/>
</dbReference>
<reference evidence="6" key="1">
    <citation type="submission" date="2016-10" db="EMBL/GenBank/DDBJ databases">
        <authorList>
            <person name="Varghese N."/>
            <person name="Submissions S."/>
        </authorList>
    </citation>
    <scope>NUCLEOTIDE SEQUENCE [LARGE SCALE GENOMIC DNA]</scope>
    <source>
        <strain evidence="6">DSM 3669</strain>
    </source>
</reference>
<dbReference type="Gene3D" id="2.60.40.420">
    <property type="entry name" value="Cupredoxins - blue copper proteins"/>
    <property type="match status" value="1"/>
</dbReference>
<gene>
    <name evidence="5" type="ORF">SAMN05660706_1222</name>
</gene>
<sequence>MPTVNLWATDGYISTPDGKSIYIWGFTDQEGGSARLPGPTIIVKQEAPITETVVTVNLTNNLKEPVSLLFPGQENVKANGQPVQPQYENDILVSLTNHALPGETITYTFTAASPGTFLYESGTNPFKQLQMGLYGAIIVRPCDYTPHDSQYKTAYGAGTDTEFNREYLLITGEIDPDFHQAVEYGQPYEAYKPRYWTINGRCAGDTMLPDNVPHLPNQPCSSMIMMEPGEKVLIRYAGAGVENHPLHPHGNHTRLVGLDGRLLRNQNGGGTTDLSYKRFTVLTGAGQTYDQIYTWTGLGYNPVTNPIPTTLPNLRNMAIGHLGWTMWSGSPYLGQKGELPPDVVSYNQAGEYHLMLHSHAEPEITNWGAFPGGMMTMIAVYPSGTLAPHQGMLPTEAY</sequence>
<keyword evidence="1" id="KW-0479">Metal-binding</keyword>
<accession>A0A1I6DZ89</accession>
<evidence type="ECO:0000256" key="3">
    <source>
        <dbReference type="ARBA" id="ARBA00023008"/>
    </source>
</evidence>
<feature type="domain" description="Plastocyanin-like" evidence="4">
    <location>
        <begin position="35"/>
        <end position="141"/>
    </location>
</feature>
<keyword evidence="2" id="KW-0560">Oxidoreductase</keyword>
<dbReference type="RefSeq" id="WP_092484965.1">
    <property type="nucleotide sequence ID" value="NZ_FOYM01000022.1"/>
</dbReference>
<keyword evidence="3" id="KW-0186">Copper</keyword>
<evidence type="ECO:0000313" key="5">
    <source>
        <dbReference type="EMBL" id="SFR10850.1"/>
    </source>
</evidence>
<evidence type="ECO:0000256" key="2">
    <source>
        <dbReference type="ARBA" id="ARBA00023002"/>
    </source>
</evidence>
<protein>
    <submittedName>
        <fullName evidence="5">Multicopper oxidase with three cupredoxin domains (Includes cell division protein FtsP and spore coat protein CotA)</fullName>
    </submittedName>
</protein>
<dbReference type="Pfam" id="PF07732">
    <property type="entry name" value="Cu-oxidase_3"/>
    <property type="match status" value="1"/>
</dbReference>
<keyword evidence="5" id="KW-0131">Cell cycle</keyword>
<dbReference type="GO" id="GO:0005507">
    <property type="term" value="F:copper ion binding"/>
    <property type="evidence" value="ECO:0007669"/>
    <property type="project" value="InterPro"/>
</dbReference>
<proteinExistence type="predicted"/>
<dbReference type="PANTHER" id="PTHR11709:SF394">
    <property type="entry name" value="FI03373P-RELATED"/>
    <property type="match status" value="1"/>
</dbReference>
<dbReference type="SUPFAM" id="SSF49503">
    <property type="entry name" value="Cupredoxins"/>
    <property type="match status" value="2"/>
</dbReference>
<name>A0A1I6DZ89_9FIRM</name>
<keyword evidence="6" id="KW-1185">Reference proteome</keyword>